<dbReference type="EMBL" id="CYKH01002083">
    <property type="protein sequence ID" value="CUG92766.1"/>
    <property type="molecule type" value="Genomic_DNA"/>
</dbReference>
<dbReference type="Proteomes" id="UP000051952">
    <property type="component" value="Unassembled WGS sequence"/>
</dbReference>
<accession>A0A0S4JML8</accession>
<feature type="non-terminal residue" evidence="1">
    <location>
        <position position="1"/>
    </location>
</feature>
<dbReference type="InterPro" id="IPR029063">
    <property type="entry name" value="SAM-dependent_MTases_sf"/>
</dbReference>
<reference evidence="2" key="1">
    <citation type="submission" date="2015-09" db="EMBL/GenBank/DDBJ databases">
        <authorList>
            <consortium name="Pathogen Informatics"/>
        </authorList>
    </citation>
    <scope>NUCLEOTIDE SEQUENCE [LARGE SCALE GENOMIC DNA]</scope>
    <source>
        <strain evidence="2">Lake Konstanz</strain>
    </source>
</reference>
<protein>
    <recommendedName>
        <fullName evidence="3">Methyltransferase</fullName>
    </recommendedName>
</protein>
<dbReference type="Gene3D" id="3.40.50.150">
    <property type="entry name" value="Vaccinia Virus protein VP39"/>
    <property type="match status" value="1"/>
</dbReference>
<dbReference type="AlphaFoldDB" id="A0A0S4JML8"/>
<evidence type="ECO:0000313" key="1">
    <source>
        <dbReference type="EMBL" id="CUG92766.1"/>
    </source>
</evidence>
<organism evidence="1 2">
    <name type="scientific">Bodo saltans</name>
    <name type="common">Flagellated protozoan</name>
    <dbReference type="NCBI Taxonomy" id="75058"/>
    <lineage>
        <taxon>Eukaryota</taxon>
        <taxon>Discoba</taxon>
        <taxon>Euglenozoa</taxon>
        <taxon>Kinetoplastea</taxon>
        <taxon>Metakinetoplastina</taxon>
        <taxon>Eubodonida</taxon>
        <taxon>Bodonidae</taxon>
        <taxon>Bodo</taxon>
    </lineage>
</organism>
<proteinExistence type="predicted"/>
<sequence length="439" mass="47644">RPSKLLEIGLGCHYRQCSLGGPMTFIPFLPHTTYHTLELNVAVCKEKYAANNVSVELSRYIDEHACHGSSADVAVVTACCAKFGPFDVVIDDGSHSLSHTLFSFLFWLKSPGLVPGGNLIVEDLQVISSGVYGRTALDYDAAKHQHQPAVARGTTVVNYAQSLVMCKLSGLLCLAPQAGEEHAMIHYVDLVDQIIVAPEAVAFRKPRHLPVPSSASRKLTSDLCIALDAGSESLFDRKAKVLVLRLEGRHLSDEALSPSAAQHLQARLGARGFDVTELRLASCATVTECLASIRSISGTLDLIVVEVPLDSSNDSTWASQQILIELIGSSEFLSSKKLALGGIVMINGYQPRSISAIKTPDASSPRTAKAIREPLLAFVADFIMQQLATQTGSHHNPRWAGYTVRNAQVIDRAIVLYSDVSIDSHNALYLRRGDARHRR</sequence>
<dbReference type="VEuPathDB" id="TriTrypDB:BSAL_39255"/>
<evidence type="ECO:0000313" key="2">
    <source>
        <dbReference type="Proteomes" id="UP000051952"/>
    </source>
</evidence>
<dbReference type="OrthoDB" id="407103at2759"/>
<evidence type="ECO:0008006" key="3">
    <source>
        <dbReference type="Google" id="ProtNLM"/>
    </source>
</evidence>
<name>A0A0S4JML8_BODSA</name>
<keyword evidence="2" id="KW-1185">Reference proteome</keyword>
<dbReference type="SUPFAM" id="SSF53335">
    <property type="entry name" value="S-adenosyl-L-methionine-dependent methyltransferases"/>
    <property type="match status" value="1"/>
</dbReference>
<gene>
    <name evidence="1" type="ORF">BSAL_39255</name>
</gene>